<keyword evidence="13 16" id="KW-0472">Membrane</keyword>
<feature type="transmembrane region" description="Helical" evidence="16">
    <location>
        <begin position="12"/>
        <end position="34"/>
    </location>
</feature>
<dbReference type="NCBIfam" id="NF040909">
    <property type="entry name" value="OadG_rel_small"/>
    <property type="match status" value="1"/>
</dbReference>
<comment type="caution">
    <text evidence="17">The sequence shown here is derived from an EMBL/GenBank/DDBJ whole genome shotgun (WGS) entry which is preliminary data.</text>
</comment>
<organism evidence="17 18">
    <name type="scientific">Victivallis lenta</name>
    <dbReference type="NCBI Taxonomy" id="2606640"/>
    <lineage>
        <taxon>Bacteria</taxon>
        <taxon>Pseudomonadati</taxon>
        <taxon>Lentisphaerota</taxon>
        <taxon>Lentisphaeria</taxon>
        <taxon>Victivallales</taxon>
        <taxon>Victivallaceae</taxon>
        <taxon>Victivallis</taxon>
    </lineage>
</organism>
<evidence type="ECO:0000256" key="1">
    <source>
        <dbReference type="ARBA" id="ARBA00001959"/>
    </source>
</evidence>
<keyword evidence="10 16" id="KW-1133">Transmembrane helix</keyword>
<evidence type="ECO:0000256" key="16">
    <source>
        <dbReference type="HAMAP-Rule" id="MF_00404"/>
    </source>
</evidence>
<dbReference type="RefSeq" id="WP_106053132.1">
    <property type="nucleotide sequence ID" value="NZ_CALXOB010000042.1"/>
</dbReference>
<dbReference type="GO" id="GO:0008948">
    <property type="term" value="F:oxaloacetate decarboxylase activity"/>
    <property type="evidence" value="ECO:0007669"/>
    <property type="project" value="UniProtKB-UniRule"/>
</dbReference>
<keyword evidence="18" id="KW-1185">Reference proteome</keyword>
<evidence type="ECO:0000256" key="15">
    <source>
        <dbReference type="ARBA" id="ARBA00048176"/>
    </source>
</evidence>
<evidence type="ECO:0000313" key="17">
    <source>
        <dbReference type="EMBL" id="MST95581.1"/>
    </source>
</evidence>
<keyword evidence="11 16" id="KW-0915">Sodium</keyword>
<keyword evidence="12 16" id="KW-0406">Ion transport</keyword>
<dbReference type="EMBL" id="VUNS01000001">
    <property type="protein sequence ID" value="MST95581.1"/>
    <property type="molecule type" value="Genomic_DNA"/>
</dbReference>
<evidence type="ECO:0000256" key="2">
    <source>
        <dbReference type="ARBA" id="ARBA00003002"/>
    </source>
</evidence>
<dbReference type="GO" id="GO:0015081">
    <property type="term" value="F:sodium ion transmembrane transporter activity"/>
    <property type="evidence" value="ECO:0007669"/>
    <property type="project" value="UniProtKB-UniRule"/>
</dbReference>
<dbReference type="GO" id="GO:0036376">
    <property type="term" value="P:sodium ion export across plasma membrane"/>
    <property type="evidence" value="ECO:0007669"/>
    <property type="project" value="InterPro"/>
</dbReference>
<keyword evidence="9 16" id="KW-1278">Translocase</keyword>
<evidence type="ECO:0000256" key="9">
    <source>
        <dbReference type="ARBA" id="ARBA00022967"/>
    </source>
</evidence>
<comment type="similarity">
    <text evidence="4 16">Belongs to the OadG family.</text>
</comment>
<dbReference type="EC" id="7.2.4.2" evidence="16"/>
<dbReference type="HAMAP" id="MF_00404">
    <property type="entry name" value="OadG"/>
    <property type="match status" value="1"/>
</dbReference>
<comment type="function">
    <text evidence="2 16">Catalyzes the decarboxylation of oxaloacetate coupled to Na(+) translocation.</text>
</comment>
<comment type="cofactor">
    <cofactor evidence="1 16">
        <name>Na(+)</name>
        <dbReference type="ChEBI" id="CHEBI:29101"/>
    </cofactor>
</comment>
<evidence type="ECO:0000256" key="3">
    <source>
        <dbReference type="ARBA" id="ARBA00004162"/>
    </source>
</evidence>
<comment type="catalytic activity">
    <reaction evidence="15 16">
        <text>oxaloacetate + 2 Na(+)(in) + H(+) = pyruvate + 2 Na(+)(out) + CO2</text>
        <dbReference type="Rhea" id="RHEA:57724"/>
        <dbReference type="ChEBI" id="CHEBI:15361"/>
        <dbReference type="ChEBI" id="CHEBI:15378"/>
        <dbReference type="ChEBI" id="CHEBI:16452"/>
        <dbReference type="ChEBI" id="CHEBI:16526"/>
        <dbReference type="ChEBI" id="CHEBI:29101"/>
        <dbReference type="EC" id="7.2.4.2"/>
    </reaction>
</comment>
<gene>
    <name evidence="16" type="primary">oadG</name>
    <name evidence="17" type="ORF">FYJ85_00770</name>
</gene>
<keyword evidence="6 16" id="KW-0813">Transport</keyword>
<name>A0A844FYR1_9BACT</name>
<keyword evidence="8 16" id="KW-0812">Transmembrane</keyword>
<comment type="subunit">
    <text evidence="5 16">Heterotrimer of an alpha, a beta and a gamma subunit.</text>
</comment>
<proteinExistence type="inferred from homology"/>
<evidence type="ECO:0000256" key="6">
    <source>
        <dbReference type="ARBA" id="ARBA00022448"/>
    </source>
</evidence>
<dbReference type="InterPro" id="IPR005899">
    <property type="entry name" value="Na_pump_deCOase"/>
</dbReference>
<evidence type="ECO:0000256" key="5">
    <source>
        <dbReference type="ARBA" id="ARBA00011869"/>
    </source>
</evidence>
<evidence type="ECO:0000256" key="12">
    <source>
        <dbReference type="ARBA" id="ARBA00023065"/>
    </source>
</evidence>
<evidence type="ECO:0000256" key="14">
    <source>
        <dbReference type="ARBA" id="ARBA00023201"/>
    </source>
</evidence>
<dbReference type="GO" id="GO:0005886">
    <property type="term" value="C:plasma membrane"/>
    <property type="evidence" value="ECO:0007669"/>
    <property type="project" value="UniProtKB-SubCell"/>
</dbReference>
<evidence type="ECO:0000256" key="7">
    <source>
        <dbReference type="ARBA" id="ARBA00022475"/>
    </source>
</evidence>
<evidence type="ECO:0000256" key="10">
    <source>
        <dbReference type="ARBA" id="ARBA00022989"/>
    </source>
</evidence>
<keyword evidence="14 16" id="KW-0739">Sodium transport</keyword>
<evidence type="ECO:0000256" key="4">
    <source>
        <dbReference type="ARBA" id="ARBA00005844"/>
    </source>
</evidence>
<dbReference type="NCBIfam" id="TIGR01195">
    <property type="entry name" value="oadG_fam"/>
    <property type="match status" value="1"/>
</dbReference>
<evidence type="ECO:0000256" key="11">
    <source>
        <dbReference type="ARBA" id="ARBA00023053"/>
    </source>
</evidence>
<keyword evidence="7 16" id="KW-1003">Cell membrane</keyword>
<dbReference type="AlphaFoldDB" id="A0A844FYR1"/>
<sequence>MDWTLLGNGFKLMLLGMGVVYVFLVVMIIAMNLLKRALAPFAGMLEPPPKAPAKKKPAAASGDDAQLAAIAAAAVEAARSK</sequence>
<dbReference type="Proteomes" id="UP000435649">
    <property type="component" value="Unassembled WGS sequence"/>
</dbReference>
<reference evidence="17 18" key="1">
    <citation type="submission" date="2019-08" db="EMBL/GenBank/DDBJ databases">
        <title>In-depth cultivation of the pig gut microbiome towards novel bacterial diversity and tailored functional studies.</title>
        <authorList>
            <person name="Wylensek D."/>
            <person name="Hitch T.C.A."/>
            <person name="Clavel T."/>
        </authorList>
    </citation>
    <scope>NUCLEOTIDE SEQUENCE [LARGE SCALE GENOMIC DNA]</scope>
    <source>
        <strain evidence="17 18">BBE-744-WT-12</strain>
    </source>
</reference>
<comment type="subcellular location">
    <subcellularLocation>
        <location evidence="3 16">Cell membrane</location>
        <topology evidence="3 16">Single-pass membrane protein</topology>
    </subcellularLocation>
</comment>
<evidence type="ECO:0000313" key="18">
    <source>
        <dbReference type="Proteomes" id="UP000435649"/>
    </source>
</evidence>
<dbReference type="InterPro" id="IPR023424">
    <property type="entry name" value="OadG"/>
</dbReference>
<protein>
    <recommendedName>
        <fullName evidence="16">Probable oxaloacetate decarboxylase gamma chain</fullName>
        <ecNumber evidence="16">7.2.4.2</ecNumber>
    </recommendedName>
</protein>
<evidence type="ECO:0000256" key="8">
    <source>
        <dbReference type="ARBA" id="ARBA00022692"/>
    </source>
</evidence>
<accession>A0A844FYR1</accession>
<evidence type="ECO:0000256" key="13">
    <source>
        <dbReference type="ARBA" id="ARBA00023136"/>
    </source>
</evidence>
<dbReference type="GO" id="GO:0015451">
    <property type="term" value="F:decarboxylation-driven active transmembrane transporter activity"/>
    <property type="evidence" value="ECO:0007669"/>
    <property type="project" value="UniProtKB-EC"/>
</dbReference>
<dbReference type="Pfam" id="PF04277">
    <property type="entry name" value="OAD_gamma"/>
    <property type="match status" value="1"/>
</dbReference>